<name>A0ACC1SVG5_9HYPO</name>
<organism evidence="1 2">
    <name type="scientific">Fusarium decemcellulare</name>
    <dbReference type="NCBI Taxonomy" id="57161"/>
    <lineage>
        <taxon>Eukaryota</taxon>
        <taxon>Fungi</taxon>
        <taxon>Dikarya</taxon>
        <taxon>Ascomycota</taxon>
        <taxon>Pezizomycotina</taxon>
        <taxon>Sordariomycetes</taxon>
        <taxon>Hypocreomycetidae</taxon>
        <taxon>Hypocreales</taxon>
        <taxon>Nectriaceae</taxon>
        <taxon>Fusarium</taxon>
        <taxon>Fusarium decemcellulare species complex</taxon>
    </lineage>
</organism>
<gene>
    <name evidence="1" type="ORF">NM208_g1600</name>
</gene>
<dbReference type="Proteomes" id="UP001148629">
    <property type="component" value="Unassembled WGS sequence"/>
</dbReference>
<reference evidence="1" key="1">
    <citation type="submission" date="2022-08" db="EMBL/GenBank/DDBJ databases">
        <title>Genome Sequence of Fusarium decemcellulare.</title>
        <authorList>
            <person name="Buettner E."/>
        </authorList>
    </citation>
    <scope>NUCLEOTIDE SEQUENCE</scope>
    <source>
        <strain evidence="1">Babe19</strain>
    </source>
</reference>
<accession>A0ACC1SVG5</accession>
<sequence length="543" mass="61381">MAEASGSSSDHVFAPFPRFPPELRHRIWDDALDEATKDRILSVNVYALTYSTPHSCLTVHKQFCGKHAVCRRYIKGEPSHISCCMADGYFTVDKHDWSGPEGSTCRAGLQNISLACHEARQMVLSRYPKVLRVYPCRWSPGVLSRLVRCNPEKDVLHITDVPDMSTMHPDSSEMTLDGRFDSLLDAFPQNASLFSNFRDIVSSFQNVAFLHVGHRRSRSYGNDLAGSNDFIFLLFYFESLKSLYLRPDPKHWPDVYEDTVIVEEMESLRILDHEPRWDIENSADDFLYDYKIHAEVQNDHYTKSDEHWVSKPKPLEKTKSLPPHLVHHRVPRDGTFTFSHKGLQIVPSRNNVTGKPLSEDEIELSGQRGLAFVGRRQTHTLFKFSVDIDADLKRDEQEAGITVFRTQLDHIDLGIARLDSKLVFRFRAEGARNVPATKIVPVPKGWEKDTIRLQIETANQTHYNLEALSVRGQRKLLIGTASASLVSGGGAGQFVGSLLGAYATCNGQGSGVDCPKGGNTYVKRWKYKPVAQEIDKGVFVYEK</sequence>
<protein>
    <submittedName>
        <fullName evidence="1">Uncharacterized protein</fullName>
    </submittedName>
</protein>
<evidence type="ECO:0000313" key="1">
    <source>
        <dbReference type="EMBL" id="KAJ3547254.1"/>
    </source>
</evidence>
<comment type="caution">
    <text evidence="1">The sequence shown here is derived from an EMBL/GenBank/DDBJ whole genome shotgun (WGS) entry which is preliminary data.</text>
</comment>
<proteinExistence type="predicted"/>
<evidence type="ECO:0000313" key="2">
    <source>
        <dbReference type="Proteomes" id="UP001148629"/>
    </source>
</evidence>
<dbReference type="EMBL" id="JANRMS010000085">
    <property type="protein sequence ID" value="KAJ3547254.1"/>
    <property type="molecule type" value="Genomic_DNA"/>
</dbReference>
<keyword evidence="2" id="KW-1185">Reference proteome</keyword>